<dbReference type="InterPro" id="IPR049177">
    <property type="entry name" value="MgtC_SapB_SrpB_YhiD_N"/>
</dbReference>
<dbReference type="PRINTS" id="PR01837">
    <property type="entry name" value="MGTCSAPBPROT"/>
</dbReference>
<dbReference type="RefSeq" id="WP_007201299.1">
    <property type="nucleotide sequence ID" value="NZ_AKKV01000021.1"/>
</dbReference>
<proteinExistence type="inferred from homology"/>
<reference evidence="9 10" key="1">
    <citation type="journal article" date="2012" name="J. Bacteriol.">
        <title>Genome of Bacillus macauensis ZFHKF-1, a Long-Chain-Forming Bacterium.</title>
        <authorList>
            <person name="Cai L."/>
            <person name="Zhang T."/>
        </authorList>
    </citation>
    <scope>NUCLEOTIDE SEQUENCE [LARGE SCALE GENOMIC DNA]</scope>
    <source>
        <strain evidence="9 10">ZFHKF-1</strain>
    </source>
</reference>
<sequence length="224" mass="24695">MDMAIKLGVTVLLGMLIGIEREIRRKPVGLRTCMVISIVSCLLTIISIESAYLFPKTNEVRMDPMRLAAQIISGIGFLGAGVILRRHNDVISGLTTASIIWGAAGIGIACGAGFYLEAVLAVGLILFSVEVMPAVMKRLGPRCFREKEIHISLTLHKNVIVTDVLKKIKAKDLHIKKVKIKDLPQQENEIDLHVLMSDERYTSEVYYEIKAIAAIQSVEIENVA</sequence>
<evidence type="ECO:0000256" key="3">
    <source>
        <dbReference type="ARBA" id="ARBA00022475"/>
    </source>
</evidence>
<keyword evidence="10" id="KW-1185">Reference proteome</keyword>
<name>I8ALL3_9BACL</name>
<dbReference type="OrthoDB" id="9811198at2"/>
<dbReference type="PANTHER" id="PTHR33778">
    <property type="entry name" value="PROTEIN MGTC"/>
    <property type="match status" value="1"/>
</dbReference>
<dbReference type="AlphaFoldDB" id="I8ALL3"/>
<feature type="transmembrane region" description="Helical" evidence="7">
    <location>
        <begin position="99"/>
        <end position="129"/>
    </location>
</feature>
<organism evidence="9 10">
    <name type="scientific">Fictibacillus macauensis ZFHKF-1</name>
    <dbReference type="NCBI Taxonomy" id="1196324"/>
    <lineage>
        <taxon>Bacteria</taxon>
        <taxon>Bacillati</taxon>
        <taxon>Bacillota</taxon>
        <taxon>Bacilli</taxon>
        <taxon>Bacillales</taxon>
        <taxon>Fictibacillaceae</taxon>
        <taxon>Fictibacillus</taxon>
    </lineage>
</organism>
<evidence type="ECO:0000256" key="5">
    <source>
        <dbReference type="ARBA" id="ARBA00022989"/>
    </source>
</evidence>
<dbReference type="PATRIC" id="fig|1196324.3.peg.1226"/>
<dbReference type="PANTHER" id="PTHR33778:SF4">
    <property type="entry name" value="PROTEIN SAPB"/>
    <property type="match status" value="1"/>
</dbReference>
<comment type="subcellular location">
    <subcellularLocation>
        <location evidence="1">Cell membrane</location>
        <topology evidence="1">Multi-pass membrane protein</topology>
    </subcellularLocation>
</comment>
<evidence type="ECO:0000256" key="1">
    <source>
        <dbReference type="ARBA" id="ARBA00004651"/>
    </source>
</evidence>
<dbReference type="eggNOG" id="COG1285">
    <property type="taxonomic scope" value="Bacteria"/>
</dbReference>
<evidence type="ECO:0000256" key="4">
    <source>
        <dbReference type="ARBA" id="ARBA00022692"/>
    </source>
</evidence>
<comment type="similarity">
    <text evidence="2">Belongs to the MgtC/SapB family.</text>
</comment>
<evidence type="ECO:0000256" key="2">
    <source>
        <dbReference type="ARBA" id="ARBA00009298"/>
    </source>
</evidence>
<keyword evidence="3" id="KW-1003">Cell membrane</keyword>
<feature type="transmembrane region" description="Helical" evidence="7">
    <location>
        <begin position="67"/>
        <end position="87"/>
    </location>
</feature>
<comment type="caution">
    <text evidence="9">The sequence shown here is derived from an EMBL/GenBank/DDBJ whole genome shotgun (WGS) entry which is preliminary data.</text>
</comment>
<keyword evidence="6 7" id="KW-0472">Membrane</keyword>
<evidence type="ECO:0000313" key="10">
    <source>
        <dbReference type="Proteomes" id="UP000004080"/>
    </source>
</evidence>
<evidence type="ECO:0000256" key="7">
    <source>
        <dbReference type="SAM" id="Phobius"/>
    </source>
</evidence>
<dbReference type="Proteomes" id="UP000004080">
    <property type="component" value="Unassembled WGS sequence"/>
</dbReference>
<protein>
    <submittedName>
        <fullName evidence="9">Protein SapB</fullName>
    </submittedName>
</protein>
<feature type="transmembrane region" description="Helical" evidence="7">
    <location>
        <begin position="35"/>
        <end position="55"/>
    </location>
</feature>
<dbReference type="GO" id="GO:0005886">
    <property type="term" value="C:plasma membrane"/>
    <property type="evidence" value="ECO:0007669"/>
    <property type="project" value="UniProtKB-SubCell"/>
</dbReference>
<evidence type="ECO:0000256" key="6">
    <source>
        <dbReference type="ARBA" id="ARBA00023136"/>
    </source>
</evidence>
<dbReference type="InterPro" id="IPR003416">
    <property type="entry name" value="MgtC/SapB/SrpB/YhiD_fam"/>
</dbReference>
<dbReference type="Pfam" id="PF02308">
    <property type="entry name" value="MgtC"/>
    <property type="match status" value="1"/>
</dbReference>
<keyword evidence="5 7" id="KW-1133">Transmembrane helix</keyword>
<keyword evidence="4 7" id="KW-0812">Transmembrane</keyword>
<gene>
    <name evidence="9" type="ORF">A374_06011</name>
</gene>
<accession>I8ALL3</accession>
<evidence type="ECO:0000259" key="8">
    <source>
        <dbReference type="Pfam" id="PF02308"/>
    </source>
</evidence>
<feature type="domain" description="MgtC/SapB/SrpB/YhiD N-terminal" evidence="8">
    <location>
        <begin position="7"/>
        <end position="135"/>
    </location>
</feature>
<dbReference type="EMBL" id="AKKV01000021">
    <property type="protein sequence ID" value="EIT86494.1"/>
    <property type="molecule type" value="Genomic_DNA"/>
</dbReference>
<dbReference type="STRING" id="1196324.A374_06011"/>
<evidence type="ECO:0000313" key="9">
    <source>
        <dbReference type="EMBL" id="EIT86494.1"/>
    </source>
</evidence>